<name>M5CDN2_THACB</name>
<protein>
    <submittedName>
        <fullName evidence="2">Uncharacterized protein</fullName>
    </submittedName>
</protein>
<dbReference type="AlphaFoldDB" id="M5CDN2"/>
<feature type="region of interest" description="Disordered" evidence="1">
    <location>
        <begin position="48"/>
        <end position="67"/>
    </location>
</feature>
<proteinExistence type="predicted"/>
<dbReference type="HOGENOM" id="CLU_1305629_0_0_1"/>
<dbReference type="Proteomes" id="UP000012065">
    <property type="component" value="Unassembled WGS sequence"/>
</dbReference>
<dbReference type="EMBL" id="CAOJ01017226">
    <property type="protein sequence ID" value="CCO37511.1"/>
    <property type="molecule type" value="Genomic_DNA"/>
</dbReference>
<evidence type="ECO:0000256" key="1">
    <source>
        <dbReference type="SAM" id="MobiDB-lite"/>
    </source>
</evidence>
<comment type="caution">
    <text evidence="2">The sequence shown here is derived from an EMBL/GenBank/DDBJ whole genome shotgun (WGS) entry which is preliminary data.</text>
</comment>
<evidence type="ECO:0000313" key="2">
    <source>
        <dbReference type="EMBL" id="CCO37511.1"/>
    </source>
</evidence>
<organism evidence="2 3">
    <name type="scientific">Thanatephorus cucumeris (strain AG1-IB / isolate 7/3/14)</name>
    <name type="common">Lettuce bottom rot fungus</name>
    <name type="synonym">Rhizoctonia solani</name>
    <dbReference type="NCBI Taxonomy" id="1108050"/>
    <lineage>
        <taxon>Eukaryota</taxon>
        <taxon>Fungi</taxon>
        <taxon>Dikarya</taxon>
        <taxon>Basidiomycota</taxon>
        <taxon>Agaricomycotina</taxon>
        <taxon>Agaricomycetes</taxon>
        <taxon>Cantharellales</taxon>
        <taxon>Ceratobasidiaceae</taxon>
        <taxon>Rhizoctonia</taxon>
        <taxon>Rhizoctonia solani AG-1</taxon>
    </lineage>
</organism>
<accession>M5CDN2</accession>
<gene>
    <name evidence="2" type="ORF">BN14_11667</name>
</gene>
<evidence type="ECO:0000313" key="3">
    <source>
        <dbReference type="Proteomes" id="UP000012065"/>
    </source>
</evidence>
<reference evidence="2 3" key="1">
    <citation type="journal article" date="2013" name="J. Biotechnol.">
        <title>Establishment and interpretation of the genome sequence of the phytopathogenic fungus Rhizoctonia solani AG1-IB isolate 7/3/14.</title>
        <authorList>
            <person name="Wibberg D.W."/>
            <person name="Jelonek L.J."/>
            <person name="Rupp O.R."/>
            <person name="Hennig M.H."/>
            <person name="Eikmeyer F.E."/>
            <person name="Goesmann A.G."/>
            <person name="Hartmann A.H."/>
            <person name="Borriss R.B."/>
            <person name="Grosch R.G."/>
            <person name="Puehler A.P."/>
            <person name="Schlueter A.S."/>
        </authorList>
    </citation>
    <scope>NUCLEOTIDE SEQUENCE [LARGE SCALE GENOMIC DNA]</scope>
    <source>
        <strain evidence="3">AG1-IB / isolate 7/3/14</strain>
    </source>
</reference>
<sequence>MVERKASSQPCKQVPHTSCCAAGTNNTLPEVAELVSALPKQVQFTVEEGAGNGVGSSRSDSGERDTSAGTAVICKATKHRGYVSGSSGYLKVQEWTIIGGVGKYLLHGKIGWHKVGKKNQCKWERIKDKYGCMTKRKKPASDGKDSKIHDAVLHLEEERLAQEETANLDDEEWLDLDVPVEKNSVKPQEAYVKPKPNTIPAPAPAKFVVAR</sequence>